<dbReference type="RefSeq" id="WP_323263069.1">
    <property type="nucleotide sequence ID" value="NZ_JAYGIE010000104.1"/>
</dbReference>
<keyword evidence="2" id="KW-1185">Reference proteome</keyword>
<protein>
    <submittedName>
        <fullName evidence="1">Uncharacterized protein</fullName>
    </submittedName>
</protein>
<name>A0ABU5TPP4_9CYAN</name>
<reference evidence="1 2" key="1">
    <citation type="submission" date="2023-12" db="EMBL/GenBank/DDBJ databases">
        <title>Baltic Sea Cyanobacteria.</title>
        <authorList>
            <person name="Delbaje E."/>
            <person name="Fewer D.P."/>
            <person name="Shishido T.K."/>
        </authorList>
    </citation>
    <scope>NUCLEOTIDE SEQUENCE [LARGE SCALE GENOMIC DNA]</scope>
    <source>
        <strain evidence="1 2">UHCC 0370</strain>
    </source>
</reference>
<proteinExistence type="predicted"/>
<sequence length="85" mass="9526">MIRIWEQPLANFLEFTGMLPFAILVNTDNRERLLQDIAQKIDQIPVVIVLRLLTHKFGTFSKAAYKDCAATDSAFGESCGGDFGF</sequence>
<evidence type="ECO:0000313" key="1">
    <source>
        <dbReference type="EMBL" id="MEA5479943.1"/>
    </source>
</evidence>
<dbReference type="EMBL" id="JAYGIE010000104">
    <property type="protein sequence ID" value="MEA5479943.1"/>
    <property type="molecule type" value="Genomic_DNA"/>
</dbReference>
<organism evidence="1 2">
    <name type="scientific">Pseudanabaena galeata UHCC 0370</name>
    <dbReference type="NCBI Taxonomy" id="3110310"/>
    <lineage>
        <taxon>Bacteria</taxon>
        <taxon>Bacillati</taxon>
        <taxon>Cyanobacteriota</taxon>
        <taxon>Cyanophyceae</taxon>
        <taxon>Pseudanabaenales</taxon>
        <taxon>Pseudanabaenaceae</taxon>
        <taxon>Pseudanabaena</taxon>
    </lineage>
</organism>
<dbReference type="Proteomes" id="UP001301388">
    <property type="component" value="Unassembled WGS sequence"/>
</dbReference>
<comment type="caution">
    <text evidence="1">The sequence shown here is derived from an EMBL/GenBank/DDBJ whole genome shotgun (WGS) entry which is preliminary data.</text>
</comment>
<evidence type="ECO:0000313" key="2">
    <source>
        <dbReference type="Proteomes" id="UP001301388"/>
    </source>
</evidence>
<gene>
    <name evidence="1" type="ORF">VB774_20135</name>
</gene>
<accession>A0ABU5TPP4</accession>